<feature type="transmembrane region" description="Helical" evidence="7">
    <location>
        <begin position="32"/>
        <end position="52"/>
    </location>
</feature>
<protein>
    <submittedName>
        <fullName evidence="9">Satratoxin biosynthesis SC1 cluster protein 4</fullName>
    </submittedName>
</protein>
<feature type="transmembrane region" description="Helical" evidence="7">
    <location>
        <begin position="188"/>
        <end position="212"/>
    </location>
</feature>
<dbReference type="OrthoDB" id="5342292at2759"/>
<feature type="region of interest" description="Disordered" evidence="6">
    <location>
        <begin position="299"/>
        <end position="320"/>
    </location>
</feature>
<evidence type="ECO:0000256" key="5">
    <source>
        <dbReference type="ARBA" id="ARBA00038359"/>
    </source>
</evidence>
<dbReference type="Proteomes" id="UP000481288">
    <property type="component" value="Unassembled WGS sequence"/>
</dbReference>
<feature type="compositionally biased region" description="Basic and acidic residues" evidence="6">
    <location>
        <begin position="354"/>
        <end position="364"/>
    </location>
</feature>
<evidence type="ECO:0000256" key="6">
    <source>
        <dbReference type="SAM" id="MobiDB-lite"/>
    </source>
</evidence>
<keyword evidence="2 7" id="KW-0812">Transmembrane</keyword>
<evidence type="ECO:0000256" key="4">
    <source>
        <dbReference type="ARBA" id="ARBA00023136"/>
    </source>
</evidence>
<comment type="caution">
    <text evidence="9">The sequence shown here is derived from an EMBL/GenBank/DDBJ whole genome shotgun (WGS) entry which is preliminary data.</text>
</comment>
<evidence type="ECO:0000313" key="10">
    <source>
        <dbReference type="Proteomes" id="UP000481288"/>
    </source>
</evidence>
<name>A0A7D8ULI0_9HELO</name>
<evidence type="ECO:0000256" key="3">
    <source>
        <dbReference type="ARBA" id="ARBA00022989"/>
    </source>
</evidence>
<comment type="subcellular location">
    <subcellularLocation>
        <location evidence="1">Membrane</location>
        <topology evidence="1">Multi-pass membrane protein</topology>
    </subcellularLocation>
</comment>
<dbReference type="InterPro" id="IPR049326">
    <property type="entry name" value="Rhodopsin_dom_fungi"/>
</dbReference>
<evidence type="ECO:0000256" key="7">
    <source>
        <dbReference type="SAM" id="Phobius"/>
    </source>
</evidence>
<feature type="transmembrane region" description="Helical" evidence="7">
    <location>
        <begin position="258"/>
        <end position="281"/>
    </location>
</feature>
<evidence type="ECO:0000259" key="8">
    <source>
        <dbReference type="Pfam" id="PF20684"/>
    </source>
</evidence>
<evidence type="ECO:0000256" key="1">
    <source>
        <dbReference type="ARBA" id="ARBA00004141"/>
    </source>
</evidence>
<feature type="transmembrane region" description="Helical" evidence="7">
    <location>
        <begin position="107"/>
        <end position="131"/>
    </location>
</feature>
<reference evidence="9 10" key="1">
    <citation type="submission" date="2018-05" db="EMBL/GenBank/DDBJ databases">
        <title>Whole genome sequencing for identification of molecular markers to develop diagnostic detection tools for the regulated plant pathogen Lachnellula willkommii.</title>
        <authorList>
            <person name="Giroux E."/>
            <person name="Bilodeau G."/>
        </authorList>
    </citation>
    <scope>NUCLEOTIDE SEQUENCE [LARGE SCALE GENOMIC DNA]</scope>
    <source>
        <strain evidence="9 10">CBS 625.97</strain>
    </source>
</reference>
<proteinExistence type="inferred from homology"/>
<evidence type="ECO:0000313" key="9">
    <source>
        <dbReference type="EMBL" id="TVY51764.1"/>
    </source>
</evidence>
<keyword evidence="10" id="KW-1185">Reference proteome</keyword>
<keyword evidence="4 7" id="KW-0472">Membrane</keyword>
<feature type="domain" description="Rhodopsin" evidence="8">
    <location>
        <begin position="49"/>
        <end position="287"/>
    </location>
</feature>
<feature type="transmembrane region" description="Helical" evidence="7">
    <location>
        <begin position="224"/>
        <end position="246"/>
    </location>
</feature>
<accession>A0A7D8ULI0</accession>
<dbReference type="PANTHER" id="PTHR33048">
    <property type="entry name" value="PTH11-LIKE INTEGRAL MEMBRANE PROTEIN (AFU_ORTHOLOGUE AFUA_5G11245)"/>
    <property type="match status" value="1"/>
</dbReference>
<organism evidence="9 10">
    <name type="scientific">Lachnellula cervina</name>
    <dbReference type="NCBI Taxonomy" id="1316786"/>
    <lineage>
        <taxon>Eukaryota</taxon>
        <taxon>Fungi</taxon>
        <taxon>Dikarya</taxon>
        <taxon>Ascomycota</taxon>
        <taxon>Pezizomycotina</taxon>
        <taxon>Leotiomycetes</taxon>
        <taxon>Helotiales</taxon>
        <taxon>Lachnaceae</taxon>
        <taxon>Lachnellula</taxon>
    </lineage>
</organism>
<dbReference type="GO" id="GO:0016020">
    <property type="term" value="C:membrane"/>
    <property type="evidence" value="ECO:0007669"/>
    <property type="project" value="UniProtKB-SubCell"/>
</dbReference>
<keyword evidence="3 7" id="KW-1133">Transmembrane helix</keyword>
<feature type="region of interest" description="Disordered" evidence="6">
    <location>
        <begin position="341"/>
        <end position="377"/>
    </location>
</feature>
<dbReference type="AlphaFoldDB" id="A0A7D8ULI0"/>
<sequence length="377" mass="41895">MATVDGVTTVIPAPEGYVVNFQHPYQTGATTGYWLCGVGTFLALSSLLIRLYTRHYITRSAAAEECRFARVSFGVVVQALVLRTWAIKATGVHAWEIPVERFNQNSLLQMLQSVFYVPTLAGAKLSILFLYRRLSPDKWFRKCVYFMMGVIMCYSIAILFSVIFPCKPISANWDVTITDGKCADKTKIYLATAGLNVITDILILALPIPMVWNLQMPRRRRIGLVGLFALGSATCVTSIIRLIYLIPMLSNVDSTYAVALPLIWVEVEVNLVIIVCCLPALQYFLRRFAPRLIGERSNQRTTETNPALTPGGHGNTIGQITSRKVRRNKGGYMMTEDNIELTGVEGHSSPGDAATDHDSEKGEKGIWTSKTFTVQVQ</sequence>
<feature type="transmembrane region" description="Helical" evidence="7">
    <location>
        <begin position="143"/>
        <end position="164"/>
    </location>
</feature>
<dbReference type="EMBL" id="QGMG01000738">
    <property type="protein sequence ID" value="TVY51764.1"/>
    <property type="molecule type" value="Genomic_DNA"/>
</dbReference>
<dbReference type="Pfam" id="PF20684">
    <property type="entry name" value="Fung_rhodopsin"/>
    <property type="match status" value="1"/>
</dbReference>
<evidence type="ECO:0000256" key="2">
    <source>
        <dbReference type="ARBA" id="ARBA00022692"/>
    </source>
</evidence>
<comment type="similarity">
    <text evidence="5">Belongs to the SAT4 family.</text>
</comment>
<dbReference type="PANTHER" id="PTHR33048:SF124">
    <property type="entry name" value="INTEGRAL MEMBRANE PROTEIN"/>
    <property type="match status" value="1"/>
</dbReference>
<gene>
    <name evidence="9" type="primary">SAT4_2</name>
    <name evidence="9" type="ORF">LCER1_G008082</name>
</gene>
<dbReference type="InterPro" id="IPR052337">
    <property type="entry name" value="SAT4-like"/>
</dbReference>
<feature type="transmembrane region" description="Helical" evidence="7">
    <location>
        <begin position="68"/>
        <end position="87"/>
    </location>
</feature>
<feature type="compositionally biased region" description="Polar residues" evidence="6">
    <location>
        <begin position="368"/>
        <end position="377"/>
    </location>
</feature>